<dbReference type="EMBL" id="JARKIB010000218">
    <property type="protein sequence ID" value="KAJ7722631.1"/>
    <property type="molecule type" value="Genomic_DNA"/>
</dbReference>
<gene>
    <name evidence="2" type="ORF">B0H16DRAFT_348631</name>
</gene>
<evidence type="ECO:0000313" key="3">
    <source>
        <dbReference type="Proteomes" id="UP001215598"/>
    </source>
</evidence>
<evidence type="ECO:0000259" key="1">
    <source>
        <dbReference type="PROSITE" id="PS50181"/>
    </source>
</evidence>
<organism evidence="2 3">
    <name type="scientific">Mycena metata</name>
    <dbReference type="NCBI Taxonomy" id="1033252"/>
    <lineage>
        <taxon>Eukaryota</taxon>
        <taxon>Fungi</taxon>
        <taxon>Dikarya</taxon>
        <taxon>Basidiomycota</taxon>
        <taxon>Agaricomycotina</taxon>
        <taxon>Agaricomycetes</taxon>
        <taxon>Agaricomycetidae</taxon>
        <taxon>Agaricales</taxon>
        <taxon>Marasmiineae</taxon>
        <taxon>Mycenaceae</taxon>
        <taxon>Mycena</taxon>
    </lineage>
</organism>
<comment type="caution">
    <text evidence="2">The sequence shown here is derived from an EMBL/GenBank/DDBJ whole genome shotgun (WGS) entry which is preliminary data.</text>
</comment>
<dbReference type="Pfam" id="PF12937">
    <property type="entry name" value="F-box-like"/>
    <property type="match status" value="1"/>
</dbReference>
<dbReference type="SUPFAM" id="SSF81383">
    <property type="entry name" value="F-box domain"/>
    <property type="match status" value="1"/>
</dbReference>
<feature type="domain" description="F-box" evidence="1">
    <location>
        <begin position="2"/>
        <end position="48"/>
    </location>
</feature>
<evidence type="ECO:0000313" key="2">
    <source>
        <dbReference type="EMBL" id="KAJ7722631.1"/>
    </source>
</evidence>
<dbReference type="Proteomes" id="UP001215598">
    <property type="component" value="Unassembled WGS sequence"/>
</dbReference>
<dbReference type="Gene3D" id="1.20.1280.50">
    <property type="match status" value="1"/>
</dbReference>
<sequence length="499" mass="55163">MPGPFQDLPDDVVIYMFDMVSIPDILSLRQTCKRMHKISGLRIVWTNACNHHILPPYYPFPNVQIEELTVPELEHCVRDAYSLASRWLSLNSISPGAYSDFDATNGTPVSDLRFVPGYDGNWLLAVSSGIWSIIALWELRDEGRTATKRWEWSRRNCTLRSFAMNDDQSSNALLALSVVRGSEPHVEILSLNVQTGFRSLGTIDSALNPVYFHGDILVLCDPIDVSIVTNWKTGASAVLRRPEDASPTDISLNDRCIRVIFSTGCILVIRARSLTLFPNPPLTKDPMTYAPLAVHSFGWVDGVAVTAIVGPTNSNPTSPAQPLSILIRPEPDDPWAASFEHDLDLYVLHPDPAFPPSSITPYTFPPRHTARVPSSRGSLQCSDLRLGAHGTAVWIEPQNRSAAGLLDDVYAPLVRQNERLVCAAFPGPLFRPAVVSAEEEVLDNAPISVHGHTLHANELNNWKALDYDEVRGRIAVASTRGKITVLSLIPTRPRSHPRV</sequence>
<protein>
    <recommendedName>
        <fullName evidence="1">F-box domain-containing protein</fullName>
    </recommendedName>
</protein>
<dbReference type="AlphaFoldDB" id="A0AAD7HK79"/>
<reference evidence="2" key="1">
    <citation type="submission" date="2023-03" db="EMBL/GenBank/DDBJ databases">
        <title>Massive genome expansion in bonnet fungi (Mycena s.s.) driven by repeated elements and novel gene families across ecological guilds.</title>
        <authorList>
            <consortium name="Lawrence Berkeley National Laboratory"/>
            <person name="Harder C.B."/>
            <person name="Miyauchi S."/>
            <person name="Viragh M."/>
            <person name="Kuo A."/>
            <person name="Thoen E."/>
            <person name="Andreopoulos B."/>
            <person name="Lu D."/>
            <person name="Skrede I."/>
            <person name="Drula E."/>
            <person name="Henrissat B."/>
            <person name="Morin E."/>
            <person name="Kohler A."/>
            <person name="Barry K."/>
            <person name="LaButti K."/>
            <person name="Morin E."/>
            <person name="Salamov A."/>
            <person name="Lipzen A."/>
            <person name="Mereny Z."/>
            <person name="Hegedus B."/>
            <person name="Baldrian P."/>
            <person name="Stursova M."/>
            <person name="Weitz H."/>
            <person name="Taylor A."/>
            <person name="Grigoriev I.V."/>
            <person name="Nagy L.G."/>
            <person name="Martin F."/>
            <person name="Kauserud H."/>
        </authorList>
    </citation>
    <scope>NUCLEOTIDE SEQUENCE</scope>
    <source>
        <strain evidence="2">CBHHK182m</strain>
    </source>
</reference>
<dbReference type="InterPro" id="IPR001810">
    <property type="entry name" value="F-box_dom"/>
</dbReference>
<name>A0AAD7HK79_9AGAR</name>
<dbReference type="InterPro" id="IPR036047">
    <property type="entry name" value="F-box-like_dom_sf"/>
</dbReference>
<keyword evidence="3" id="KW-1185">Reference proteome</keyword>
<dbReference type="PROSITE" id="PS50181">
    <property type="entry name" value="FBOX"/>
    <property type="match status" value="1"/>
</dbReference>
<proteinExistence type="predicted"/>
<accession>A0AAD7HK79</accession>